<dbReference type="OrthoDB" id="1887033at2759"/>
<gene>
    <name evidence="6" type="ORF">BCR35DRAFT_283508</name>
</gene>
<keyword evidence="2 4" id="KW-0378">Hydrolase</keyword>
<dbReference type="FunFam" id="3.20.20.80:FF:000130">
    <property type="entry name" value="Endoglucanase C"/>
    <property type="match status" value="1"/>
</dbReference>
<dbReference type="GO" id="GO:0009986">
    <property type="term" value="C:cell surface"/>
    <property type="evidence" value="ECO:0007669"/>
    <property type="project" value="TreeGrafter"/>
</dbReference>
<dbReference type="Proteomes" id="UP000193467">
    <property type="component" value="Unassembled WGS sequence"/>
</dbReference>
<dbReference type="InterPro" id="IPR017853">
    <property type="entry name" value="GH"/>
</dbReference>
<evidence type="ECO:0000313" key="7">
    <source>
        <dbReference type="Proteomes" id="UP000193467"/>
    </source>
</evidence>
<evidence type="ECO:0000256" key="1">
    <source>
        <dbReference type="ARBA" id="ARBA00005641"/>
    </source>
</evidence>
<sequence length="471" mass="54171">MLAKAVLTCQGNQIVDGEGKEVILRGACLGAYLLQENFTNGYPGHEKAFREAMLDLIGQEKYDYFWDRFFTYFYAPADAEWFASIGLNMQRLAINYRHLSDDLDPYVINEAGFKWIDRVVKINGDAGIYTILDLHAAPGGQNFDWHSDNNMPDALLWEFKEFQDRTVRIWEAIAQRYKGNPWVAGYNLLNEPTDKAPGATRLLSFYKRLGDAVRAVDPEHIICFDGNTFGADFRDFDAAGFNFENAIYSCHDYSMFGFPMGRTFTGSDEDKQKVRKDYERKIGFSKKTNSPIWNGEFGPVYATEEVDGPDFQTINDARYAALGEQLRVYKEDRISWTIWLYKDIGIQGLVHATTDSPWIKLFGAAIARKRKIAMEFWGTDDTETTKHFQPVLDFIERDLPEAVPSYPPFWSLKQHLYRRTLYSWLSDNMNDNFVAPMANLSFEELDALAATFKFENCAKREQLLQLLQAEA</sequence>
<comment type="similarity">
    <text evidence="1 4">Belongs to the glycosyl hydrolase 5 (cellulase A) family.</text>
</comment>
<name>A0A1Y2DP44_9BASI</name>
<protein>
    <submittedName>
        <fullName evidence="6">Glycoside hydrolase family 5 protein</fullName>
    </submittedName>
</protein>
<dbReference type="SUPFAM" id="SSF51445">
    <property type="entry name" value="(Trans)glycosidases"/>
    <property type="match status" value="1"/>
</dbReference>
<organism evidence="6 7">
    <name type="scientific">Leucosporidium creatinivorum</name>
    <dbReference type="NCBI Taxonomy" id="106004"/>
    <lineage>
        <taxon>Eukaryota</taxon>
        <taxon>Fungi</taxon>
        <taxon>Dikarya</taxon>
        <taxon>Basidiomycota</taxon>
        <taxon>Pucciniomycotina</taxon>
        <taxon>Microbotryomycetes</taxon>
        <taxon>Leucosporidiales</taxon>
        <taxon>Leucosporidium</taxon>
    </lineage>
</organism>
<reference evidence="6 7" key="1">
    <citation type="submission" date="2016-07" db="EMBL/GenBank/DDBJ databases">
        <title>Pervasive Adenine N6-methylation of Active Genes in Fungi.</title>
        <authorList>
            <consortium name="DOE Joint Genome Institute"/>
            <person name="Mondo S.J."/>
            <person name="Dannebaum R.O."/>
            <person name="Kuo R.C."/>
            <person name="Labutti K."/>
            <person name="Haridas S."/>
            <person name="Kuo A."/>
            <person name="Salamov A."/>
            <person name="Ahrendt S.R."/>
            <person name="Lipzen A."/>
            <person name="Sullivan W."/>
            <person name="Andreopoulos W.B."/>
            <person name="Clum A."/>
            <person name="Lindquist E."/>
            <person name="Daum C."/>
            <person name="Ramamoorthy G.K."/>
            <person name="Gryganskyi A."/>
            <person name="Culley D."/>
            <person name="Magnuson J.K."/>
            <person name="James T.Y."/>
            <person name="O'Malley M.A."/>
            <person name="Stajich J.E."/>
            <person name="Spatafora J.W."/>
            <person name="Visel A."/>
            <person name="Grigoriev I.V."/>
        </authorList>
    </citation>
    <scope>NUCLEOTIDE SEQUENCE [LARGE SCALE GENOMIC DNA]</scope>
    <source>
        <strain evidence="6 7">62-1032</strain>
    </source>
</reference>
<evidence type="ECO:0000256" key="4">
    <source>
        <dbReference type="RuleBase" id="RU361153"/>
    </source>
</evidence>
<dbReference type="GO" id="GO:0005576">
    <property type="term" value="C:extracellular region"/>
    <property type="evidence" value="ECO:0007669"/>
    <property type="project" value="TreeGrafter"/>
</dbReference>
<dbReference type="STRING" id="106004.A0A1Y2DP44"/>
<dbReference type="PANTHER" id="PTHR31297">
    <property type="entry name" value="GLUCAN ENDO-1,6-BETA-GLUCOSIDASE B"/>
    <property type="match status" value="1"/>
</dbReference>
<accession>A0A1Y2DP44</accession>
<proteinExistence type="inferred from homology"/>
<keyword evidence="7" id="KW-1185">Reference proteome</keyword>
<feature type="domain" description="Glycoside hydrolase family 5" evidence="5">
    <location>
        <begin position="82"/>
        <end position="342"/>
    </location>
</feature>
<evidence type="ECO:0000259" key="5">
    <source>
        <dbReference type="Pfam" id="PF00150"/>
    </source>
</evidence>
<evidence type="ECO:0000313" key="6">
    <source>
        <dbReference type="EMBL" id="ORY61061.1"/>
    </source>
</evidence>
<feature type="non-terminal residue" evidence="6">
    <location>
        <position position="471"/>
    </location>
</feature>
<evidence type="ECO:0000256" key="2">
    <source>
        <dbReference type="ARBA" id="ARBA00022801"/>
    </source>
</evidence>
<dbReference type="AlphaFoldDB" id="A0A1Y2DP44"/>
<keyword evidence="3 4" id="KW-0326">Glycosidase</keyword>
<dbReference type="GO" id="GO:0009251">
    <property type="term" value="P:glucan catabolic process"/>
    <property type="evidence" value="ECO:0007669"/>
    <property type="project" value="TreeGrafter"/>
</dbReference>
<dbReference type="InterPro" id="IPR001547">
    <property type="entry name" value="Glyco_hydro_5"/>
</dbReference>
<dbReference type="EMBL" id="MCGR01000073">
    <property type="protein sequence ID" value="ORY61061.1"/>
    <property type="molecule type" value="Genomic_DNA"/>
</dbReference>
<dbReference type="PANTHER" id="PTHR31297:SF13">
    <property type="entry name" value="PUTATIVE-RELATED"/>
    <property type="match status" value="1"/>
</dbReference>
<comment type="caution">
    <text evidence="6">The sequence shown here is derived from an EMBL/GenBank/DDBJ whole genome shotgun (WGS) entry which is preliminary data.</text>
</comment>
<dbReference type="GO" id="GO:0008422">
    <property type="term" value="F:beta-glucosidase activity"/>
    <property type="evidence" value="ECO:0007669"/>
    <property type="project" value="TreeGrafter"/>
</dbReference>
<dbReference type="Pfam" id="PF00150">
    <property type="entry name" value="Cellulase"/>
    <property type="match status" value="1"/>
</dbReference>
<dbReference type="InParanoid" id="A0A1Y2DP44"/>
<evidence type="ECO:0000256" key="3">
    <source>
        <dbReference type="ARBA" id="ARBA00023295"/>
    </source>
</evidence>
<dbReference type="InterPro" id="IPR050386">
    <property type="entry name" value="Glycosyl_hydrolase_5"/>
</dbReference>
<dbReference type="Gene3D" id="3.20.20.80">
    <property type="entry name" value="Glycosidases"/>
    <property type="match status" value="1"/>
</dbReference>